<dbReference type="Pfam" id="PF00629">
    <property type="entry name" value="MAM"/>
    <property type="match status" value="1"/>
</dbReference>
<accession>A0A2B4RVP8</accession>
<dbReference type="GO" id="GO:0016020">
    <property type="term" value="C:membrane"/>
    <property type="evidence" value="ECO:0007669"/>
    <property type="project" value="InterPro"/>
</dbReference>
<keyword evidence="3" id="KW-1185">Reference proteome</keyword>
<dbReference type="Gene3D" id="2.60.120.200">
    <property type="match status" value="1"/>
</dbReference>
<name>A0A2B4RVP8_STYPI</name>
<gene>
    <name evidence="2" type="primary">MDGA1</name>
    <name evidence="2" type="ORF">AWC38_SpisGene14919</name>
</gene>
<protein>
    <submittedName>
        <fullName evidence="2">MAM domain-containing glycosylphosphatidylinositol anchor protein 1</fullName>
    </submittedName>
</protein>
<dbReference type="SUPFAM" id="SSF49899">
    <property type="entry name" value="Concanavalin A-like lectins/glucanases"/>
    <property type="match status" value="1"/>
</dbReference>
<reference evidence="3" key="1">
    <citation type="journal article" date="2017" name="bioRxiv">
        <title>Comparative analysis of the genomes of Stylophora pistillata and Acropora digitifera provides evidence for extensive differences between species of corals.</title>
        <authorList>
            <person name="Voolstra C.R."/>
            <person name="Li Y."/>
            <person name="Liew Y.J."/>
            <person name="Baumgarten S."/>
            <person name="Zoccola D."/>
            <person name="Flot J.-F."/>
            <person name="Tambutte S."/>
            <person name="Allemand D."/>
            <person name="Aranda M."/>
        </authorList>
    </citation>
    <scope>NUCLEOTIDE SEQUENCE [LARGE SCALE GENOMIC DNA]</scope>
</reference>
<organism evidence="2 3">
    <name type="scientific">Stylophora pistillata</name>
    <name type="common">Smooth cauliflower coral</name>
    <dbReference type="NCBI Taxonomy" id="50429"/>
    <lineage>
        <taxon>Eukaryota</taxon>
        <taxon>Metazoa</taxon>
        <taxon>Cnidaria</taxon>
        <taxon>Anthozoa</taxon>
        <taxon>Hexacorallia</taxon>
        <taxon>Scleractinia</taxon>
        <taxon>Astrocoeniina</taxon>
        <taxon>Pocilloporidae</taxon>
        <taxon>Stylophora</taxon>
    </lineage>
</organism>
<dbReference type="Proteomes" id="UP000225706">
    <property type="component" value="Unassembled WGS sequence"/>
</dbReference>
<dbReference type="AlphaFoldDB" id="A0A2B4RVP8"/>
<sequence>MVKTEMPYVLQSSDVFYCELSVFGWNEARLISPYIGLKVACLKFWYHSYGDDAHMGQLQLIIKSDTGEKLVWSVNRDRGDIWVWRHATIVSKQPYRKRLWTFRGLWCIDDVPFRNKIPYLKKLPGQIYSIDEQCQHEFGPNTRYCNG</sequence>
<evidence type="ECO:0000259" key="1">
    <source>
        <dbReference type="PROSITE" id="PS50060"/>
    </source>
</evidence>
<proteinExistence type="predicted"/>
<feature type="domain" description="MAM" evidence="1">
    <location>
        <begin position="27"/>
        <end position="96"/>
    </location>
</feature>
<evidence type="ECO:0000313" key="3">
    <source>
        <dbReference type="Proteomes" id="UP000225706"/>
    </source>
</evidence>
<feature type="non-terminal residue" evidence="2">
    <location>
        <position position="147"/>
    </location>
</feature>
<dbReference type="Gene3D" id="3.40.1620.60">
    <property type="match status" value="1"/>
</dbReference>
<evidence type="ECO:0000313" key="2">
    <source>
        <dbReference type="EMBL" id="PFX20640.1"/>
    </source>
</evidence>
<dbReference type="PROSITE" id="PS50060">
    <property type="entry name" value="MAM_2"/>
    <property type="match status" value="1"/>
</dbReference>
<dbReference type="InterPro" id="IPR000998">
    <property type="entry name" value="MAM_dom"/>
</dbReference>
<comment type="caution">
    <text evidence="2">The sequence shown here is derived from an EMBL/GenBank/DDBJ whole genome shotgun (WGS) entry which is preliminary data.</text>
</comment>
<dbReference type="EMBL" id="LSMT01000309">
    <property type="protein sequence ID" value="PFX20640.1"/>
    <property type="molecule type" value="Genomic_DNA"/>
</dbReference>
<dbReference type="InterPro" id="IPR013320">
    <property type="entry name" value="ConA-like_dom_sf"/>
</dbReference>